<name>A0ABD6P7C7_9MYCO</name>
<dbReference type="PANTHER" id="PTHR42749">
    <property type="entry name" value="CELL SHAPE-DETERMINING PROTEIN MREB"/>
    <property type="match status" value="1"/>
</dbReference>
<feature type="compositionally biased region" description="Pro residues" evidence="4">
    <location>
        <begin position="486"/>
        <end position="502"/>
    </location>
</feature>
<evidence type="ECO:0008006" key="8">
    <source>
        <dbReference type="Google" id="ProtNLM"/>
    </source>
</evidence>
<keyword evidence="1" id="KW-0547">Nucleotide-binding</keyword>
<feature type="region of interest" description="Disordered" evidence="4">
    <location>
        <begin position="326"/>
        <end position="346"/>
    </location>
</feature>
<feature type="region of interest" description="Disordered" evidence="4">
    <location>
        <begin position="428"/>
        <end position="515"/>
    </location>
</feature>
<keyword evidence="2" id="KW-0067">ATP-binding</keyword>
<feature type="transmembrane region" description="Helical" evidence="5">
    <location>
        <begin position="404"/>
        <end position="426"/>
    </location>
</feature>
<dbReference type="GO" id="GO:0005524">
    <property type="term" value="F:ATP binding"/>
    <property type="evidence" value="ECO:0007669"/>
    <property type="project" value="UniProtKB-KW"/>
</dbReference>
<keyword evidence="5" id="KW-0472">Membrane</keyword>
<dbReference type="AlphaFoldDB" id="A0ABD6P7C7"/>
<evidence type="ECO:0000256" key="2">
    <source>
        <dbReference type="ARBA" id="ARBA00022840"/>
    </source>
</evidence>
<organism evidence="6 7">
    <name type="scientific">Mycobacterium alsense</name>
    <dbReference type="NCBI Taxonomy" id="324058"/>
    <lineage>
        <taxon>Bacteria</taxon>
        <taxon>Bacillati</taxon>
        <taxon>Actinomycetota</taxon>
        <taxon>Actinomycetes</taxon>
        <taxon>Mycobacteriales</taxon>
        <taxon>Mycobacteriaceae</taxon>
        <taxon>Mycobacterium</taxon>
    </lineage>
</organism>
<protein>
    <recommendedName>
        <fullName evidence="8">Molecular chaperone</fullName>
    </recommendedName>
</protein>
<evidence type="ECO:0000256" key="5">
    <source>
        <dbReference type="SAM" id="Phobius"/>
    </source>
</evidence>
<dbReference type="RefSeq" id="WP_068206749.1">
    <property type="nucleotide sequence ID" value="NZ_LZIT01000055.1"/>
</dbReference>
<evidence type="ECO:0000313" key="7">
    <source>
        <dbReference type="Proteomes" id="UP000092086"/>
    </source>
</evidence>
<gene>
    <name evidence="6" type="ORF">A5672_10080</name>
</gene>
<keyword evidence="3" id="KW-0143">Chaperone</keyword>
<evidence type="ECO:0000256" key="4">
    <source>
        <dbReference type="SAM" id="MobiDB-lite"/>
    </source>
</evidence>
<dbReference type="Gene3D" id="3.30.420.40">
    <property type="match status" value="2"/>
</dbReference>
<dbReference type="InterPro" id="IPR043129">
    <property type="entry name" value="ATPase_NBD"/>
</dbReference>
<dbReference type="Proteomes" id="UP000092086">
    <property type="component" value="Unassembled WGS sequence"/>
</dbReference>
<comment type="caution">
    <text evidence="6">The sequence shown here is derived from an EMBL/GenBank/DDBJ whole genome shotgun (WGS) entry which is preliminary data.</text>
</comment>
<accession>A0ABD6P7C7</accession>
<reference evidence="6 7" key="1">
    <citation type="submission" date="2016-06" db="EMBL/GenBank/DDBJ databases">
        <authorList>
            <person name="Sutton G."/>
            <person name="Brinkac L."/>
            <person name="Sanka R."/>
            <person name="Adams M."/>
            <person name="Lau E."/>
            <person name="Sam S."/>
            <person name="Sreng N."/>
            <person name="Him V."/>
            <person name="Kerleguer A."/>
            <person name="Cheng S."/>
        </authorList>
    </citation>
    <scope>NUCLEOTIDE SEQUENCE [LARGE SCALE GENOMIC DNA]</scope>
    <source>
        <strain evidence="6 7">E2978</strain>
    </source>
</reference>
<dbReference type="InterPro" id="IPR013126">
    <property type="entry name" value="Hsp_70_fam"/>
</dbReference>
<proteinExistence type="predicted"/>
<evidence type="ECO:0000256" key="1">
    <source>
        <dbReference type="ARBA" id="ARBA00022741"/>
    </source>
</evidence>
<keyword evidence="5" id="KW-1133">Transmembrane helix</keyword>
<keyword evidence="5" id="KW-0812">Transmembrane</keyword>
<evidence type="ECO:0000256" key="3">
    <source>
        <dbReference type="ARBA" id="ARBA00023186"/>
    </source>
</evidence>
<evidence type="ECO:0000313" key="6">
    <source>
        <dbReference type="EMBL" id="OBG44147.1"/>
    </source>
</evidence>
<dbReference type="SUPFAM" id="SSF53067">
    <property type="entry name" value="Actin-like ATPase domain"/>
    <property type="match status" value="1"/>
</dbReference>
<dbReference type="PANTHER" id="PTHR42749:SF1">
    <property type="entry name" value="CELL SHAPE-DETERMINING PROTEIN MREB"/>
    <property type="match status" value="1"/>
</dbReference>
<feature type="compositionally biased region" description="Low complexity" evidence="4">
    <location>
        <begin position="428"/>
        <end position="448"/>
    </location>
</feature>
<feature type="compositionally biased region" description="Basic and acidic residues" evidence="4">
    <location>
        <begin position="379"/>
        <end position="397"/>
    </location>
</feature>
<feature type="compositionally biased region" description="Pro residues" evidence="4">
    <location>
        <begin position="449"/>
        <end position="461"/>
    </location>
</feature>
<dbReference type="Gene3D" id="3.90.640.10">
    <property type="entry name" value="Actin, Chain A, domain 4"/>
    <property type="match status" value="1"/>
</dbReference>
<dbReference type="EMBL" id="LZIT01000055">
    <property type="protein sequence ID" value="OBG44147.1"/>
    <property type="molecule type" value="Genomic_DNA"/>
</dbReference>
<sequence>MADRATTGLGLSIGATNLAAVTADVAITRKPVLTLYRQRPPEVGVPSENPRLDEPGLVVSDFVNRVGDPTGTVAADGSTHRSEALVADGLRALAYAATGGRPLPEAVAVTYPAHWPAESVDAMGAALGRVSEWSNRARPLLLIPDAAATLAAVRANPGLPGRGTVAVCDFGGSGSSITLMDAAGRPVAPTVRHPDFSGDMIDQVLLTAVMDSLSRTGSVGSLSRLRSGCRGAKEQLSSNTAATIADELRGDIPVTRNELDNAVRGPLTAFADVLDDALQRNGIRDLIAVVAAGGGANIPAVTTTLSARLRVPVVTMPRPHLAAATGASLRAAPAEGDDSPTALIPAAPATAPAPRVAAAASTAVLPWPQTGRTAARPAAKTEEPERPDRPAEEPADSRRRRLPAALIVGGAVALLLAAGAATAIALGTGDQPATRPTRPTPSVSTTAPAPSPATPPPPPPSSTDISPPATTEPPGPPEAQQQTVAPAPPAAPAVPAARPPLGIPSLPRIPELPPLPPIPGINEPIPGLPEIPTLLSELGPG</sequence>
<dbReference type="Pfam" id="PF00012">
    <property type="entry name" value="HSP70"/>
    <property type="match status" value="1"/>
</dbReference>
<feature type="region of interest" description="Disordered" evidence="4">
    <location>
        <begin position="362"/>
        <end position="398"/>
    </location>
</feature>